<name>A0A7Y9DMU0_9ACTN</name>
<comment type="caution">
    <text evidence="3">The sequence shown here is derived from an EMBL/GenBank/DDBJ whole genome shotgun (WGS) entry which is preliminary data.</text>
</comment>
<dbReference type="EMBL" id="JACCBB010000001">
    <property type="protein sequence ID" value="NYD23509.1"/>
    <property type="molecule type" value="Genomic_DNA"/>
</dbReference>
<evidence type="ECO:0000256" key="1">
    <source>
        <dbReference type="ARBA" id="ARBA00022801"/>
    </source>
</evidence>
<gene>
    <name evidence="3" type="ORF">BJ968_003049</name>
</gene>
<dbReference type="GO" id="GO:0016787">
    <property type="term" value="F:hydrolase activity"/>
    <property type="evidence" value="ECO:0007669"/>
    <property type="project" value="UniProtKB-KW"/>
</dbReference>
<protein>
    <submittedName>
        <fullName evidence="3">CubicO group peptidase (Beta-lactamase class C family)</fullName>
    </submittedName>
</protein>
<dbReference type="AlphaFoldDB" id="A0A7Y9DMU0"/>
<keyword evidence="4" id="KW-1185">Reference proteome</keyword>
<accession>A0A7Y9DMU0</accession>
<dbReference type="SUPFAM" id="SSF56601">
    <property type="entry name" value="beta-lactamase/transpeptidase-like"/>
    <property type="match status" value="1"/>
</dbReference>
<dbReference type="Proteomes" id="UP000521922">
    <property type="component" value="Unassembled WGS sequence"/>
</dbReference>
<dbReference type="RefSeq" id="WP_179753285.1">
    <property type="nucleotide sequence ID" value="NZ_BAAAGN010000029.1"/>
</dbReference>
<dbReference type="PANTHER" id="PTHR43283">
    <property type="entry name" value="BETA-LACTAMASE-RELATED"/>
    <property type="match status" value="1"/>
</dbReference>
<evidence type="ECO:0000313" key="3">
    <source>
        <dbReference type="EMBL" id="NYD23509.1"/>
    </source>
</evidence>
<keyword evidence="1" id="KW-0378">Hydrolase</keyword>
<sequence length="256" mass="25490">MTLAGELERAVRGGLFPGVVAVSSTADGRVEQAAAGNLTPTSVVGLGPLTEVFTATAAHALADVGAVDLDRPTERGFTLRQLLDHTSGLPATSSVAGRDDLRPAQKLQRVLDTPLVTSPGQVVRRSAVGLVVLGALLEDATGQGLDSLVADLVTAPLHLDGPVFGAPGDGLARALARPVGHDGLHGSAGQVHAVGRALLEGTLPGGPTPLLHPGGGTCLVVVAGAADPAVLEGFRAGLVRRSAAGAQPETGTESPA</sequence>
<proteinExistence type="predicted"/>
<evidence type="ECO:0000259" key="2">
    <source>
        <dbReference type="Pfam" id="PF00144"/>
    </source>
</evidence>
<feature type="domain" description="Beta-lactamase-related" evidence="2">
    <location>
        <begin position="15"/>
        <end position="203"/>
    </location>
</feature>
<organism evidence="3 4">
    <name type="scientific">Kineococcus aurantiacus</name>
    <dbReference type="NCBI Taxonomy" id="37633"/>
    <lineage>
        <taxon>Bacteria</taxon>
        <taxon>Bacillati</taxon>
        <taxon>Actinomycetota</taxon>
        <taxon>Actinomycetes</taxon>
        <taxon>Kineosporiales</taxon>
        <taxon>Kineosporiaceae</taxon>
        <taxon>Kineococcus</taxon>
    </lineage>
</organism>
<dbReference type="InterPro" id="IPR050789">
    <property type="entry name" value="Diverse_Enzym_Activities"/>
</dbReference>
<dbReference type="Pfam" id="PF00144">
    <property type="entry name" value="Beta-lactamase"/>
    <property type="match status" value="1"/>
</dbReference>
<dbReference type="PANTHER" id="PTHR43283:SF11">
    <property type="entry name" value="BETA-LACTAMASE-RELATED DOMAIN-CONTAINING PROTEIN"/>
    <property type="match status" value="1"/>
</dbReference>
<evidence type="ECO:0000313" key="4">
    <source>
        <dbReference type="Proteomes" id="UP000521922"/>
    </source>
</evidence>
<dbReference type="Gene3D" id="3.40.710.10">
    <property type="entry name" value="DD-peptidase/beta-lactamase superfamily"/>
    <property type="match status" value="1"/>
</dbReference>
<dbReference type="InterPro" id="IPR012338">
    <property type="entry name" value="Beta-lactam/transpept-like"/>
</dbReference>
<reference evidence="3 4" key="1">
    <citation type="submission" date="2020-07" db="EMBL/GenBank/DDBJ databases">
        <title>Sequencing the genomes of 1000 actinobacteria strains.</title>
        <authorList>
            <person name="Klenk H.-P."/>
        </authorList>
    </citation>
    <scope>NUCLEOTIDE SEQUENCE [LARGE SCALE GENOMIC DNA]</scope>
    <source>
        <strain evidence="3 4">DSM 7487</strain>
    </source>
</reference>
<dbReference type="InterPro" id="IPR001466">
    <property type="entry name" value="Beta-lactam-related"/>
</dbReference>